<comment type="caution">
    <text evidence="1">The sequence shown here is derived from an EMBL/GenBank/DDBJ whole genome shotgun (WGS) entry which is preliminary data.</text>
</comment>
<keyword evidence="2" id="KW-1185">Reference proteome</keyword>
<organism evidence="1 2">
    <name type="scientific">Priestia flexa</name>
    <dbReference type="NCBI Taxonomy" id="86664"/>
    <lineage>
        <taxon>Bacteria</taxon>
        <taxon>Bacillati</taxon>
        <taxon>Bacillota</taxon>
        <taxon>Bacilli</taxon>
        <taxon>Bacillales</taxon>
        <taxon>Bacillaceae</taxon>
        <taxon>Priestia</taxon>
    </lineage>
</organism>
<dbReference type="EMBL" id="JAWUZT010000001">
    <property type="protein sequence ID" value="MDW8514553.1"/>
    <property type="molecule type" value="Genomic_DNA"/>
</dbReference>
<dbReference type="RefSeq" id="WP_318757118.1">
    <property type="nucleotide sequence ID" value="NZ_JAWUZT010000001.1"/>
</dbReference>
<evidence type="ECO:0000313" key="1">
    <source>
        <dbReference type="EMBL" id="MDW8514553.1"/>
    </source>
</evidence>
<accession>A0ABU4J079</accession>
<dbReference type="Proteomes" id="UP001284771">
    <property type="component" value="Unassembled WGS sequence"/>
</dbReference>
<evidence type="ECO:0000313" key="2">
    <source>
        <dbReference type="Proteomes" id="UP001284771"/>
    </source>
</evidence>
<protein>
    <submittedName>
        <fullName evidence="1">Uncharacterized protein</fullName>
    </submittedName>
</protein>
<gene>
    <name evidence="1" type="ORF">RIB56_00225</name>
</gene>
<sequence length="40" mass="4755">MERRMNRKVHVRCEAGENGTRTGEAEGNITYRYPMQQHTF</sequence>
<name>A0ABU4J079_9BACI</name>
<proteinExistence type="predicted"/>
<reference evidence="2" key="1">
    <citation type="submission" date="2023-07" db="EMBL/GenBank/DDBJ databases">
        <title>Draft genomic sequences of Priestia flexa CCM isolated from the soil of an abandoned mine contaminated by free cyanide in the high Andean zone of Tacna, Peru.</title>
        <authorList>
            <person name="Caceda Quiroz C.J."/>
            <person name="Maraza Chooque G.J."/>
            <person name="Fora Quispe G.L."/>
            <person name="Carpio Mamani M."/>
        </authorList>
    </citation>
    <scope>NUCLEOTIDE SEQUENCE [LARGE SCALE GENOMIC DNA]</scope>
    <source>
        <strain evidence="2">CCM</strain>
    </source>
</reference>